<sequence length="61" mass="7105">MTLCGDAENKCPITPPRVRREHWGFDDPAKARGTEEEQWSVFQRIRDEVGTRIRKFAETGE</sequence>
<evidence type="ECO:0000313" key="1">
    <source>
        <dbReference type="EMBL" id="ADO58627.1"/>
    </source>
</evidence>
<dbReference type="Proteomes" id="UP000006868">
    <property type="component" value="Chromosome"/>
</dbReference>
<name>E3EBF3_PAEPS</name>
<evidence type="ECO:0000313" key="2">
    <source>
        <dbReference type="Proteomes" id="UP000006868"/>
    </source>
</evidence>
<accession>E3EBF3</accession>
<protein>
    <submittedName>
        <fullName evidence="1">Arsenate reductase</fullName>
    </submittedName>
</protein>
<dbReference type="Gene3D" id="3.40.50.2300">
    <property type="match status" value="1"/>
</dbReference>
<gene>
    <name evidence="1" type="primary">arsC3</name>
    <name evidence="1" type="ORF">PPSC2_21945</name>
</gene>
<dbReference type="eggNOG" id="COG0394">
    <property type="taxonomic scope" value="Bacteria"/>
</dbReference>
<dbReference type="OrthoDB" id="9784339at2"/>
<proteinExistence type="predicted"/>
<dbReference type="InterPro" id="IPR036196">
    <property type="entry name" value="Ptyr_pPase_sf"/>
</dbReference>
<dbReference type="PATRIC" id="fig|886882.15.peg.4669"/>
<dbReference type="SUPFAM" id="SSF52788">
    <property type="entry name" value="Phosphotyrosine protein phosphatases I"/>
    <property type="match status" value="1"/>
</dbReference>
<dbReference type="KEGG" id="ppm:PPSC2_21945"/>
<dbReference type="STRING" id="1406.LK13_09095"/>
<organism evidence="1 2">
    <name type="scientific">Paenibacillus polymyxa (strain SC2)</name>
    <name type="common">Bacillus polymyxa</name>
    <dbReference type="NCBI Taxonomy" id="886882"/>
    <lineage>
        <taxon>Bacteria</taxon>
        <taxon>Bacillati</taxon>
        <taxon>Bacillota</taxon>
        <taxon>Bacilli</taxon>
        <taxon>Bacillales</taxon>
        <taxon>Paenibacillaceae</taxon>
        <taxon>Paenibacillus</taxon>
    </lineage>
</organism>
<dbReference type="HOGENOM" id="CLU_2918381_0_0_9"/>
<dbReference type="EMBL" id="CP002213">
    <property type="protein sequence ID" value="ADO58627.1"/>
    <property type="molecule type" value="Genomic_DNA"/>
</dbReference>
<dbReference type="AlphaFoldDB" id="E3EBF3"/>
<reference evidence="1 2" key="1">
    <citation type="journal article" date="2011" name="J. Bacteriol.">
        <title>Complete genome sequence of Paenibacillus polymyxa SC2, a strain of plant growth-promoting Rhizobacterium with broad-spectrum antimicrobial activity.</title>
        <authorList>
            <person name="Ma M."/>
            <person name="Wang C."/>
            <person name="Ding Y."/>
            <person name="Li L."/>
            <person name="Shen D."/>
            <person name="Jiang X."/>
            <person name="Guan D."/>
            <person name="Cao F."/>
            <person name="Chen H."/>
            <person name="Feng R."/>
            <person name="Wang X."/>
            <person name="Ge Y."/>
            <person name="Yao L."/>
            <person name="Bing X."/>
            <person name="Yang X."/>
            <person name="Li J."/>
            <person name="Du B."/>
        </authorList>
    </citation>
    <scope>NUCLEOTIDE SEQUENCE [LARGE SCALE GENOMIC DNA]</scope>
    <source>
        <strain evidence="1 2">SC2</strain>
    </source>
</reference>